<sequence length="84" mass="9812">MFEGFKAKLFLNEGTVPKFCRPRTVPMAFRERIQKMVKNYRVTVNLTLKIEPYLLPRLKELLAKLLNGQNSANLTFNLRSINLN</sequence>
<dbReference type="EMBL" id="CP092874">
    <property type="protein sequence ID" value="UYV75147.1"/>
    <property type="molecule type" value="Genomic_DNA"/>
</dbReference>
<dbReference type="Proteomes" id="UP001235939">
    <property type="component" value="Chromosome 12"/>
</dbReference>
<evidence type="ECO:0000313" key="1">
    <source>
        <dbReference type="EMBL" id="UYV75147.1"/>
    </source>
</evidence>
<proteinExistence type="predicted"/>
<protein>
    <submittedName>
        <fullName evidence="1">K02A2.6-like</fullName>
    </submittedName>
</protein>
<evidence type="ECO:0000313" key="2">
    <source>
        <dbReference type="Proteomes" id="UP001235939"/>
    </source>
</evidence>
<name>A0ABY6L1Y0_9ARAC</name>
<organism evidence="1 2">
    <name type="scientific">Cordylochernes scorpioides</name>
    <dbReference type="NCBI Taxonomy" id="51811"/>
    <lineage>
        <taxon>Eukaryota</taxon>
        <taxon>Metazoa</taxon>
        <taxon>Ecdysozoa</taxon>
        <taxon>Arthropoda</taxon>
        <taxon>Chelicerata</taxon>
        <taxon>Arachnida</taxon>
        <taxon>Pseudoscorpiones</taxon>
        <taxon>Cheliferoidea</taxon>
        <taxon>Chernetidae</taxon>
        <taxon>Cordylochernes</taxon>
    </lineage>
</organism>
<accession>A0ABY6L1Y0</accession>
<gene>
    <name evidence="1" type="ORF">LAZ67_12002651</name>
</gene>
<keyword evidence="2" id="KW-1185">Reference proteome</keyword>
<reference evidence="1 2" key="1">
    <citation type="submission" date="2022-01" db="EMBL/GenBank/DDBJ databases">
        <title>A chromosomal length assembly of Cordylochernes scorpioides.</title>
        <authorList>
            <person name="Zeh D."/>
            <person name="Zeh J."/>
        </authorList>
    </citation>
    <scope>NUCLEOTIDE SEQUENCE [LARGE SCALE GENOMIC DNA]</scope>
    <source>
        <strain evidence="1">IN4F17</strain>
        <tissue evidence="1">Whole Body</tissue>
    </source>
</reference>